<dbReference type="InterPro" id="IPR036396">
    <property type="entry name" value="Cyt_P450_sf"/>
</dbReference>
<dbReference type="Gene3D" id="1.10.630.10">
    <property type="entry name" value="Cytochrome P450"/>
    <property type="match status" value="1"/>
</dbReference>
<dbReference type="GO" id="GO:0004497">
    <property type="term" value="F:monooxygenase activity"/>
    <property type="evidence" value="ECO:0007669"/>
    <property type="project" value="UniProtKB-KW"/>
</dbReference>
<reference evidence="8 9" key="1">
    <citation type="submission" date="2018-10" db="EMBL/GenBank/DDBJ databases">
        <title>A high-quality apple genome assembly.</title>
        <authorList>
            <person name="Hu J."/>
        </authorList>
    </citation>
    <scope>NUCLEOTIDE SEQUENCE [LARGE SCALE GENOMIC DNA]</scope>
    <source>
        <strain evidence="9">cv. HFTH1</strain>
        <tissue evidence="8">Young leaf</tissue>
    </source>
</reference>
<keyword evidence="4" id="KW-0479">Metal-binding</keyword>
<dbReference type="SUPFAM" id="SSF48264">
    <property type="entry name" value="Cytochrome P450"/>
    <property type="match status" value="1"/>
</dbReference>
<evidence type="ECO:0008006" key="10">
    <source>
        <dbReference type="Google" id="ProtNLM"/>
    </source>
</evidence>
<keyword evidence="9" id="KW-1185">Reference proteome</keyword>
<accession>A0A498KK15</accession>
<dbReference type="GO" id="GO:0005506">
    <property type="term" value="F:iron ion binding"/>
    <property type="evidence" value="ECO:0007669"/>
    <property type="project" value="InterPro"/>
</dbReference>
<evidence type="ECO:0000256" key="5">
    <source>
        <dbReference type="ARBA" id="ARBA00023002"/>
    </source>
</evidence>
<dbReference type="GO" id="GO:0020037">
    <property type="term" value="F:heme binding"/>
    <property type="evidence" value="ECO:0007669"/>
    <property type="project" value="InterPro"/>
</dbReference>
<comment type="caution">
    <text evidence="8">The sequence shown here is derived from an EMBL/GenBank/DDBJ whole genome shotgun (WGS) entry which is preliminary data.</text>
</comment>
<evidence type="ECO:0000256" key="1">
    <source>
        <dbReference type="ARBA" id="ARBA00001971"/>
    </source>
</evidence>
<dbReference type="GO" id="GO:0016705">
    <property type="term" value="F:oxidoreductase activity, acting on paired donors, with incorporation or reduction of molecular oxygen"/>
    <property type="evidence" value="ECO:0007669"/>
    <property type="project" value="InterPro"/>
</dbReference>
<evidence type="ECO:0000256" key="7">
    <source>
        <dbReference type="ARBA" id="ARBA00023033"/>
    </source>
</evidence>
<evidence type="ECO:0000313" key="8">
    <source>
        <dbReference type="EMBL" id="RXI08520.1"/>
    </source>
</evidence>
<protein>
    <recommendedName>
        <fullName evidence="10">Cytochrome P450</fullName>
    </recommendedName>
</protein>
<organism evidence="8 9">
    <name type="scientific">Malus domestica</name>
    <name type="common">Apple</name>
    <name type="synonym">Pyrus malus</name>
    <dbReference type="NCBI Taxonomy" id="3750"/>
    <lineage>
        <taxon>Eukaryota</taxon>
        <taxon>Viridiplantae</taxon>
        <taxon>Streptophyta</taxon>
        <taxon>Embryophyta</taxon>
        <taxon>Tracheophyta</taxon>
        <taxon>Spermatophyta</taxon>
        <taxon>Magnoliopsida</taxon>
        <taxon>eudicotyledons</taxon>
        <taxon>Gunneridae</taxon>
        <taxon>Pentapetalae</taxon>
        <taxon>rosids</taxon>
        <taxon>fabids</taxon>
        <taxon>Rosales</taxon>
        <taxon>Rosaceae</taxon>
        <taxon>Amygdaloideae</taxon>
        <taxon>Maleae</taxon>
        <taxon>Malus</taxon>
    </lineage>
</organism>
<evidence type="ECO:0000256" key="2">
    <source>
        <dbReference type="ARBA" id="ARBA00010617"/>
    </source>
</evidence>
<comment type="similarity">
    <text evidence="2">Belongs to the cytochrome P450 family.</text>
</comment>
<evidence type="ECO:0000256" key="6">
    <source>
        <dbReference type="ARBA" id="ARBA00023004"/>
    </source>
</evidence>
<dbReference type="EMBL" id="RDQH01000327">
    <property type="protein sequence ID" value="RXI08520.1"/>
    <property type="molecule type" value="Genomic_DNA"/>
</dbReference>
<keyword evidence="7" id="KW-0503">Monooxygenase</keyword>
<comment type="cofactor">
    <cofactor evidence="1">
        <name>heme</name>
        <dbReference type="ChEBI" id="CHEBI:30413"/>
    </cofactor>
</comment>
<proteinExistence type="inferred from homology"/>
<evidence type="ECO:0000256" key="4">
    <source>
        <dbReference type="ARBA" id="ARBA00022723"/>
    </source>
</evidence>
<gene>
    <name evidence="8" type="ORF">DVH24_022664</name>
</gene>
<name>A0A498KK15_MALDO</name>
<sequence length="171" mass="19454">MDFLSTTIAISTALVIFAIVRTRLCTEKKKRYHPVVTTCVHTLINFNRLHDYIAEFGHKHKTFRALNLFVNYVFTVDPANVEYILKRNFANYGRGLYNYNILADVVGDGIFGVDGEKWLHQRKLSSYELSTKVVKDYSNEVFKTNAVKLAGIVSEAARCGEAIEIQVSLLK</sequence>
<evidence type="ECO:0000256" key="3">
    <source>
        <dbReference type="ARBA" id="ARBA00022617"/>
    </source>
</evidence>
<keyword evidence="3" id="KW-0349">Heme</keyword>
<dbReference type="AlphaFoldDB" id="A0A498KK15"/>
<dbReference type="Proteomes" id="UP000290289">
    <property type="component" value="Chromosome 1"/>
</dbReference>
<evidence type="ECO:0000313" key="9">
    <source>
        <dbReference type="Proteomes" id="UP000290289"/>
    </source>
</evidence>
<dbReference type="PANTHER" id="PTHR24296">
    <property type="entry name" value="CYTOCHROME P450"/>
    <property type="match status" value="1"/>
</dbReference>
<keyword evidence="5" id="KW-0560">Oxidoreductase</keyword>
<keyword evidence="6" id="KW-0408">Iron</keyword>